<evidence type="ECO:0000256" key="4">
    <source>
        <dbReference type="ARBA" id="ARBA00010281"/>
    </source>
</evidence>
<dbReference type="GO" id="GO:0005978">
    <property type="term" value="P:glycogen biosynthetic process"/>
    <property type="evidence" value="ECO:0007669"/>
    <property type="project" value="UniProtKB-UniRule"/>
</dbReference>
<name>A0A2N3M2J1_9HYPH</name>
<comment type="catalytic activity">
    <reaction evidence="1 8">
        <text>[(1-&gt;4)-alpha-D-glucosyl](n) + ADP-alpha-D-glucose = [(1-&gt;4)-alpha-D-glucosyl](n+1) + ADP + H(+)</text>
        <dbReference type="Rhea" id="RHEA:18189"/>
        <dbReference type="Rhea" id="RHEA-COMP:9584"/>
        <dbReference type="Rhea" id="RHEA-COMP:9587"/>
        <dbReference type="ChEBI" id="CHEBI:15378"/>
        <dbReference type="ChEBI" id="CHEBI:15444"/>
        <dbReference type="ChEBI" id="CHEBI:57498"/>
        <dbReference type="ChEBI" id="CHEBI:456216"/>
        <dbReference type="EC" id="2.4.1.21"/>
    </reaction>
</comment>
<reference evidence="11 12" key="1">
    <citation type="submission" date="2017-12" db="EMBL/GenBank/DDBJ databases">
        <title>Anaerobic carbon monoxide metabolism by Pleomorphomonas carboxyditropha sp. nov., a new mesophilic hydrogenogenic carboxidotroph.</title>
        <authorList>
            <person name="Esquivel-Elizondo S."/>
            <person name="Krajmalnik-Brown R."/>
        </authorList>
    </citation>
    <scope>NUCLEOTIDE SEQUENCE [LARGE SCALE GENOMIC DNA]</scope>
    <source>
        <strain evidence="11 12">R5-392</strain>
    </source>
</reference>
<dbReference type="CDD" id="cd03791">
    <property type="entry name" value="GT5_Glycogen_synthase_DULL1-like"/>
    <property type="match status" value="1"/>
</dbReference>
<dbReference type="NCBIfam" id="TIGR02095">
    <property type="entry name" value="glgA"/>
    <property type="match status" value="1"/>
</dbReference>
<dbReference type="Proteomes" id="UP000233491">
    <property type="component" value="Unassembled WGS sequence"/>
</dbReference>
<evidence type="ECO:0000256" key="7">
    <source>
        <dbReference type="ARBA" id="ARBA00023056"/>
    </source>
</evidence>
<evidence type="ECO:0000313" key="12">
    <source>
        <dbReference type="Proteomes" id="UP000233491"/>
    </source>
</evidence>
<dbReference type="GO" id="GO:0009011">
    <property type="term" value="F:alpha-1,4-glucan glucosyltransferase (ADP-glucose donor) activity"/>
    <property type="evidence" value="ECO:0007669"/>
    <property type="project" value="UniProtKB-UniRule"/>
</dbReference>
<dbReference type="NCBIfam" id="NF001899">
    <property type="entry name" value="PRK00654.1-2"/>
    <property type="match status" value="1"/>
</dbReference>
<protein>
    <recommendedName>
        <fullName evidence="8">Glycogen synthase</fullName>
        <ecNumber evidence="8">2.4.1.21</ecNumber>
    </recommendedName>
    <alternativeName>
        <fullName evidence="8">Starch [bacterial glycogen] synthase</fullName>
    </alternativeName>
</protein>
<evidence type="ECO:0000256" key="1">
    <source>
        <dbReference type="ARBA" id="ARBA00001478"/>
    </source>
</evidence>
<proteinExistence type="inferred from homology"/>
<dbReference type="GO" id="GO:0004373">
    <property type="term" value="F:alpha-1,4-glucan glucosyltransferase (UDP-glucose donor) activity"/>
    <property type="evidence" value="ECO:0007669"/>
    <property type="project" value="InterPro"/>
</dbReference>
<accession>A0A2N3M2J1</accession>
<comment type="function">
    <text evidence="2 8">Synthesizes alpha-1,4-glucan chains using ADP-glucose.</text>
</comment>
<dbReference type="EC" id="2.4.1.21" evidence="8"/>
<comment type="caution">
    <text evidence="11">The sequence shown here is derived from an EMBL/GenBank/DDBJ whole genome shotgun (WGS) entry which is preliminary data.</text>
</comment>
<evidence type="ECO:0000256" key="3">
    <source>
        <dbReference type="ARBA" id="ARBA00004964"/>
    </source>
</evidence>
<dbReference type="PANTHER" id="PTHR45825:SF11">
    <property type="entry name" value="ALPHA AMYLASE DOMAIN-CONTAINING PROTEIN"/>
    <property type="match status" value="1"/>
</dbReference>
<dbReference type="InterPro" id="IPR013534">
    <property type="entry name" value="Starch_synth_cat_dom"/>
</dbReference>
<evidence type="ECO:0000256" key="8">
    <source>
        <dbReference type="HAMAP-Rule" id="MF_00484"/>
    </source>
</evidence>
<evidence type="ECO:0000256" key="5">
    <source>
        <dbReference type="ARBA" id="ARBA00022676"/>
    </source>
</evidence>
<dbReference type="AlphaFoldDB" id="A0A2N3M2J1"/>
<comment type="similarity">
    <text evidence="4 8">Belongs to the glycosyltransferase 1 family. Bacterial/plant glycogen synthase subfamily.</text>
</comment>
<keyword evidence="12" id="KW-1185">Reference proteome</keyword>
<dbReference type="SUPFAM" id="SSF53756">
    <property type="entry name" value="UDP-Glycosyltransferase/glycogen phosphorylase"/>
    <property type="match status" value="1"/>
</dbReference>
<evidence type="ECO:0000256" key="2">
    <source>
        <dbReference type="ARBA" id="ARBA00002764"/>
    </source>
</evidence>
<dbReference type="OrthoDB" id="9808590at2"/>
<dbReference type="GO" id="GO:0005829">
    <property type="term" value="C:cytosol"/>
    <property type="evidence" value="ECO:0007669"/>
    <property type="project" value="TreeGrafter"/>
</dbReference>
<dbReference type="InterPro" id="IPR001296">
    <property type="entry name" value="Glyco_trans_1"/>
</dbReference>
<keyword evidence="6 8" id="KW-0808">Transferase</keyword>
<sequence length="505" mass="54874">MPNGVRPDADDACIVRRFEPLSVLAVASEAFPVVKTGGLADVIGSLPKALMSLGVATRTLIPAYPIVLANCGDKEIVGQMSVFGEDVTLWASHCHELELLLVDCPVLFDRRGGPYLDDQGMDYPDNWRRFALLSAVGARIAAEGVDGWRPDIVHLHDWQAGLTAAYMRAAGVDVPTVITIHNLAFQGQFPASVFPELGLPDYFFHIDGLEYYGDISFLKAGIRLSDAVTTVSPTYSREILTEELGMGMAGVLQSRRSVLSGIVNGIDEDIWNPQTDPHITENYDLETLERRVANRDAVEQFFGLTPGDGAILSVISRLTWQKGIDLLAPVVQGIVDRGARLIVIGEGDPGIVYGLAQQARQHSGRVVVHVGFSEEAAHLLHAGSDIVVQPSRFEPCGLTQLYALRYGAIPIVSRTGGLAETVIDANEAATAAGVATGFQFHPGSIEDLYHAIDRALTAYDNSTAWQQLQTQAMRTNFGWARSAERYACLYRRLARDRRAAVLGHA</sequence>
<dbReference type="Pfam" id="PF08323">
    <property type="entry name" value="Glyco_transf_5"/>
    <property type="match status" value="1"/>
</dbReference>
<dbReference type="EMBL" id="PJNW01000002">
    <property type="protein sequence ID" value="PKR91085.1"/>
    <property type="molecule type" value="Genomic_DNA"/>
</dbReference>
<feature type="binding site" evidence="8">
    <location>
        <position position="35"/>
    </location>
    <ligand>
        <name>ADP-alpha-D-glucose</name>
        <dbReference type="ChEBI" id="CHEBI:57498"/>
    </ligand>
</feature>
<keyword evidence="7 8" id="KW-0320">Glycogen biosynthesis</keyword>
<dbReference type="Gene3D" id="3.40.50.2000">
    <property type="entry name" value="Glycogen Phosphorylase B"/>
    <property type="match status" value="2"/>
</dbReference>
<dbReference type="RefSeq" id="WP_101288343.1">
    <property type="nucleotide sequence ID" value="NZ_FOUQ01000001.1"/>
</dbReference>
<organism evidence="11 12">
    <name type="scientific">Pleomorphomonas diazotrophica</name>
    <dbReference type="NCBI Taxonomy" id="1166257"/>
    <lineage>
        <taxon>Bacteria</taxon>
        <taxon>Pseudomonadati</taxon>
        <taxon>Pseudomonadota</taxon>
        <taxon>Alphaproteobacteria</taxon>
        <taxon>Hyphomicrobiales</taxon>
        <taxon>Pleomorphomonadaceae</taxon>
        <taxon>Pleomorphomonas</taxon>
    </lineage>
</organism>
<feature type="domain" description="Glycosyl transferase family 1" evidence="9">
    <location>
        <begin position="305"/>
        <end position="463"/>
    </location>
</feature>
<gene>
    <name evidence="8" type="primary">glgA</name>
    <name evidence="11" type="ORF">CXZ10_03415</name>
</gene>
<dbReference type="HAMAP" id="MF_00484">
    <property type="entry name" value="Glycogen_synth"/>
    <property type="match status" value="1"/>
</dbReference>
<dbReference type="Pfam" id="PF00534">
    <property type="entry name" value="Glycos_transf_1"/>
    <property type="match status" value="1"/>
</dbReference>
<dbReference type="UniPathway" id="UPA00164"/>
<keyword evidence="5 8" id="KW-0328">Glycosyltransferase</keyword>
<evidence type="ECO:0000259" key="10">
    <source>
        <dbReference type="Pfam" id="PF08323"/>
    </source>
</evidence>
<dbReference type="PANTHER" id="PTHR45825">
    <property type="entry name" value="GRANULE-BOUND STARCH SYNTHASE 1, CHLOROPLASTIC/AMYLOPLASTIC"/>
    <property type="match status" value="1"/>
</dbReference>
<evidence type="ECO:0000256" key="6">
    <source>
        <dbReference type="ARBA" id="ARBA00022679"/>
    </source>
</evidence>
<dbReference type="InterPro" id="IPR011835">
    <property type="entry name" value="GS/SS"/>
</dbReference>
<evidence type="ECO:0000313" key="11">
    <source>
        <dbReference type="EMBL" id="PKR91085.1"/>
    </source>
</evidence>
<evidence type="ECO:0000259" key="9">
    <source>
        <dbReference type="Pfam" id="PF00534"/>
    </source>
</evidence>
<feature type="domain" description="Starch synthase catalytic" evidence="10">
    <location>
        <begin position="23"/>
        <end position="253"/>
    </location>
</feature>
<comment type="pathway">
    <text evidence="3 8">Glycan biosynthesis; glycogen biosynthesis.</text>
</comment>